<dbReference type="EMBL" id="FXZK01000010">
    <property type="protein sequence ID" value="SMY09508.1"/>
    <property type="molecule type" value="Genomic_DNA"/>
</dbReference>
<dbReference type="GO" id="GO:0009279">
    <property type="term" value="C:cell outer membrane"/>
    <property type="evidence" value="ECO:0007669"/>
    <property type="project" value="UniProtKB-SubCell"/>
</dbReference>
<protein>
    <submittedName>
        <fullName evidence="7">MltA-interacting protein MipA</fullName>
    </submittedName>
</protein>
<dbReference type="PANTHER" id="PTHR38776">
    <property type="entry name" value="MLTA-INTERACTING PROTEIN-RELATED"/>
    <property type="match status" value="1"/>
</dbReference>
<dbReference type="InterPro" id="IPR010583">
    <property type="entry name" value="MipA"/>
</dbReference>
<dbReference type="PANTHER" id="PTHR38776:SF1">
    <property type="entry name" value="MLTA-INTERACTING PROTEIN-RELATED"/>
    <property type="match status" value="1"/>
</dbReference>
<dbReference type="Pfam" id="PF06629">
    <property type="entry name" value="MipA"/>
    <property type="match status" value="1"/>
</dbReference>
<evidence type="ECO:0000256" key="5">
    <source>
        <dbReference type="ARBA" id="ARBA00023237"/>
    </source>
</evidence>
<accession>A0A238LIQ5</accession>
<evidence type="ECO:0000256" key="4">
    <source>
        <dbReference type="ARBA" id="ARBA00023136"/>
    </source>
</evidence>
<keyword evidence="5" id="KW-0998">Cell outer membrane</keyword>
<dbReference type="RefSeq" id="WP_093993694.1">
    <property type="nucleotide sequence ID" value="NZ_FXZK01000010.1"/>
</dbReference>
<gene>
    <name evidence="7" type="ORF">LOM8899_03675</name>
</gene>
<keyword evidence="4" id="KW-0472">Membrane</keyword>
<evidence type="ECO:0000256" key="2">
    <source>
        <dbReference type="ARBA" id="ARBA00005722"/>
    </source>
</evidence>
<evidence type="ECO:0000313" key="7">
    <source>
        <dbReference type="EMBL" id="SMY09508.1"/>
    </source>
</evidence>
<evidence type="ECO:0000256" key="3">
    <source>
        <dbReference type="ARBA" id="ARBA00022729"/>
    </source>
</evidence>
<evidence type="ECO:0000313" key="8">
    <source>
        <dbReference type="Proteomes" id="UP000201613"/>
    </source>
</evidence>
<reference evidence="7 8" key="1">
    <citation type="submission" date="2017-05" db="EMBL/GenBank/DDBJ databases">
        <authorList>
            <person name="Song R."/>
            <person name="Chenine A.L."/>
            <person name="Ruprecht R.M."/>
        </authorList>
    </citation>
    <scope>NUCLEOTIDE SEQUENCE [LARGE SCALE GENOMIC DNA]</scope>
    <source>
        <strain evidence="7 8">CECT 8899</strain>
    </source>
</reference>
<keyword evidence="3 6" id="KW-0732">Signal</keyword>
<comment type="subcellular location">
    <subcellularLocation>
        <location evidence="1">Cell outer membrane</location>
    </subcellularLocation>
</comment>
<proteinExistence type="inferred from homology"/>
<keyword evidence="8" id="KW-1185">Reference proteome</keyword>
<organism evidence="7 8">
    <name type="scientific">Flavimaricola marinus</name>
    <dbReference type="NCBI Taxonomy" id="1819565"/>
    <lineage>
        <taxon>Bacteria</taxon>
        <taxon>Pseudomonadati</taxon>
        <taxon>Pseudomonadota</taxon>
        <taxon>Alphaproteobacteria</taxon>
        <taxon>Rhodobacterales</taxon>
        <taxon>Paracoccaceae</taxon>
        <taxon>Flavimaricola</taxon>
    </lineage>
</organism>
<name>A0A238LIQ5_9RHOB</name>
<comment type="similarity">
    <text evidence="2">Belongs to the MipA/OmpV family.</text>
</comment>
<evidence type="ECO:0000256" key="1">
    <source>
        <dbReference type="ARBA" id="ARBA00004442"/>
    </source>
</evidence>
<dbReference type="OrthoDB" id="5462484at2"/>
<dbReference type="Proteomes" id="UP000201613">
    <property type="component" value="Unassembled WGS sequence"/>
</dbReference>
<feature type="chain" id="PRO_5012014482" evidence="6">
    <location>
        <begin position="24"/>
        <end position="277"/>
    </location>
</feature>
<sequence length="277" mass="28369">MRFVAGTACIATLAAILSTPLGAQGEAEPTLLIESAGAGDVVAPGRNQLSFTLGAGALVQPGYFGSDEVVFGPTGSLSGLYLRYNGTEFGSADPDAIATGFGFGGSLRFVGERSAELYPELAGLDSIDPALELGGGVSYAQPAWQVFADLRFGIGGHESAVGEVGMDLIVRPTDDLTLTAGPRFFLGSDDYADTYFGVSPAEAAASGFDTYEAQGGLLSAGVALGANYDLGGPWGLNGQISWERLQGDAANSPIVLQGSADQFSAGIVATRRFSLEF</sequence>
<feature type="signal peptide" evidence="6">
    <location>
        <begin position="1"/>
        <end position="23"/>
    </location>
</feature>
<dbReference type="AlphaFoldDB" id="A0A238LIQ5"/>
<evidence type="ECO:0000256" key="6">
    <source>
        <dbReference type="SAM" id="SignalP"/>
    </source>
</evidence>